<dbReference type="AlphaFoldDB" id="A0AAF0EGW5"/>
<dbReference type="EMBL" id="CP119892">
    <property type="protein sequence ID" value="WFD25294.1"/>
    <property type="molecule type" value="Genomic_DNA"/>
</dbReference>
<protein>
    <recommendedName>
        <fullName evidence="6">U2 small nuclear ribonucleoprotein A'</fullName>
    </recommendedName>
</protein>
<proteinExistence type="inferred from homology"/>
<comment type="similarity">
    <text evidence="5">Belongs to the U2 small nuclear ribonucleoprotein A family.</text>
</comment>
<evidence type="ECO:0000313" key="8">
    <source>
        <dbReference type="EMBL" id="WFD25294.1"/>
    </source>
</evidence>
<reference evidence="8" key="1">
    <citation type="submission" date="2023-03" db="EMBL/GenBank/DDBJ databases">
        <title>Mating type loci evolution in Malassezia.</title>
        <authorList>
            <person name="Coelho M.A."/>
        </authorList>
    </citation>
    <scope>NUCLEOTIDE SEQUENCE</scope>
    <source>
        <strain evidence="8">CBS 9557</strain>
    </source>
</reference>
<evidence type="ECO:0000313" key="9">
    <source>
        <dbReference type="Proteomes" id="UP001213623"/>
    </source>
</evidence>
<dbReference type="PANTHER" id="PTHR10552:SF6">
    <property type="entry name" value="U2 SMALL NUCLEAR RIBONUCLEOPROTEIN A"/>
    <property type="match status" value="1"/>
</dbReference>
<evidence type="ECO:0000256" key="2">
    <source>
        <dbReference type="ARBA" id="ARBA00022614"/>
    </source>
</evidence>
<dbReference type="Pfam" id="PF14580">
    <property type="entry name" value="LRR_9"/>
    <property type="match status" value="1"/>
</dbReference>
<keyword evidence="9" id="KW-1185">Reference proteome</keyword>
<dbReference type="GO" id="GO:0005686">
    <property type="term" value="C:U2 snRNP"/>
    <property type="evidence" value="ECO:0007669"/>
    <property type="project" value="TreeGrafter"/>
</dbReference>
<feature type="compositionally biased region" description="Low complexity" evidence="7">
    <location>
        <begin position="177"/>
        <end position="186"/>
    </location>
</feature>
<dbReference type="InterPro" id="IPR032675">
    <property type="entry name" value="LRR_dom_sf"/>
</dbReference>
<organism evidence="8 9">
    <name type="scientific">Malassezia nana</name>
    <dbReference type="NCBI Taxonomy" id="180528"/>
    <lineage>
        <taxon>Eukaryota</taxon>
        <taxon>Fungi</taxon>
        <taxon>Dikarya</taxon>
        <taxon>Basidiomycota</taxon>
        <taxon>Ustilaginomycotina</taxon>
        <taxon>Malasseziomycetes</taxon>
        <taxon>Malasseziales</taxon>
        <taxon>Malasseziaceae</taxon>
        <taxon>Malassezia</taxon>
    </lineage>
</organism>
<comment type="subcellular location">
    <subcellularLocation>
        <location evidence="1">Nucleus</location>
    </subcellularLocation>
</comment>
<dbReference type="SUPFAM" id="SSF52058">
    <property type="entry name" value="L domain-like"/>
    <property type="match status" value="1"/>
</dbReference>
<dbReference type="PANTHER" id="PTHR10552">
    <property type="entry name" value="U2 SMALL NUCLEAR RIBONUCLEOPROTEIN A"/>
    <property type="match status" value="1"/>
</dbReference>
<keyword evidence="3" id="KW-0677">Repeat</keyword>
<dbReference type="Gene3D" id="3.80.10.10">
    <property type="entry name" value="Ribonuclease Inhibitor"/>
    <property type="match status" value="1"/>
</dbReference>
<evidence type="ECO:0000256" key="4">
    <source>
        <dbReference type="ARBA" id="ARBA00023242"/>
    </source>
</evidence>
<dbReference type="GO" id="GO:0030620">
    <property type="term" value="F:U2 snRNA binding"/>
    <property type="evidence" value="ECO:0007669"/>
    <property type="project" value="InterPro"/>
</dbReference>
<dbReference type="Proteomes" id="UP001213623">
    <property type="component" value="Chromosome 1"/>
</dbReference>
<feature type="region of interest" description="Disordered" evidence="7">
    <location>
        <begin position="161"/>
        <end position="205"/>
    </location>
</feature>
<name>A0AAF0EGW5_9BASI</name>
<gene>
    <name evidence="8" type="primary">LEA1</name>
    <name evidence="8" type="ORF">MNAN1_000263</name>
</gene>
<evidence type="ECO:0000256" key="3">
    <source>
        <dbReference type="ARBA" id="ARBA00022737"/>
    </source>
</evidence>
<accession>A0AAF0EGW5</accession>
<keyword evidence="2" id="KW-0433">Leucine-rich repeat</keyword>
<sequence>MKLTAELLAQCDSSLNPLKDRELDLRGLKIPEIENLGASLDQNDLIDLTDNDIRFLGNFPRMTRLTHLILSNNLVTRIEPLLYKQLPFLETLVLTNNQLSDYRQLVPLRRLQRLRYLCLMGNPIARDKNYRAFLVWRLPALRVLDYRRITERERAVARQLMESPDGRPSALARELSGATGNGATAASLEHDERPAHTAGRRLTPQERAALADAIDKSESLEEIRKLEEQLKLGYVPTAPAHP</sequence>
<evidence type="ECO:0000256" key="5">
    <source>
        <dbReference type="ARBA" id="ARBA00024196"/>
    </source>
</evidence>
<evidence type="ECO:0000256" key="1">
    <source>
        <dbReference type="ARBA" id="ARBA00004123"/>
    </source>
</evidence>
<dbReference type="InterPro" id="IPR044640">
    <property type="entry name" value="RU2A"/>
</dbReference>
<dbReference type="FunFam" id="3.80.10.10:FF:000026">
    <property type="entry name" value="U2 small nuclear ribonucleoprotein A"/>
    <property type="match status" value="1"/>
</dbReference>
<evidence type="ECO:0000256" key="6">
    <source>
        <dbReference type="ARBA" id="ARBA00024238"/>
    </source>
</evidence>
<keyword evidence="4" id="KW-0539">Nucleus</keyword>
<evidence type="ECO:0000256" key="7">
    <source>
        <dbReference type="SAM" id="MobiDB-lite"/>
    </source>
</evidence>
<dbReference type="GO" id="GO:0000398">
    <property type="term" value="P:mRNA splicing, via spliceosome"/>
    <property type="evidence" value="ECO:0007669"/>
    <property type="project" value="InterPro"/>
</dbReference>